<feature type="domain" description="Fido" evidence="1">
    <location>
        <begin position="1"/>
        <end position="110"/>
    </location>
</feature>
<organism evidence="2 3">
    <name type="scientific">Bacillus chungangensis</name>
    <dbReference type="NCBI Taxonomy" id="587633"/>
    <lineage>
        <taxon>Bacteria</taxon>
        <taxon>Bacillati</taxon>
        <taxon>Bacillota</taxon>
        <taxon>Bacilli</taxon>
        <taxon>Bacillales</taxon>
        <taxon>Bacillaceae</taxon>
        <taxon>Bacillus</taxon>
    </lineage>
</organism>
<name>A0ABT9WQN9_9BACI</name>
<dbReference type="RefSeq" id="WP_370875628.1">
    <property type="nucleotide sequence ID" value="NZ_JAUSTT010000004.1"/>
</dbReference>
<dbReference type="InterPro" id="IPR003812">
    <property type="entry name" value="Fido"/>
</dbReference>
<protein>
    <submittedName>
        <fullName evidence="2">Fic family protein</fullName>
    </submittedName>
</protein>
<dbReference type="PANTHER" id="PTHR13504">
    <property type="entry name" value="FIDO DOMAIN-CONTAINING PROTEIN DDB_G0283145"/>
    <property type="match status" value="1"/>
</dbReference>
<accession>A0ABT9WQN9</accession>
<dbReference type="EMBL" id="JAUSTT010000004">
    <property type="protein sequence ID" value="MDQ0175095.1"/>
    <property type="molecule type" value="Genomic_DNA"/>
</dbReference>
<dbReference type="SUPFAM" id="SSF140931">
    <property type="entry name" value="Fic-like"/>
    <property type="match status" value="1"/>
</dbReference>
<dbReference type="Gene3D" id="1.10.3290.10">
    <property type="entry name" value="Fido-like domain"/>
    <property type="match status" value="1"/>
</dbReference>
<gene>
    <name evidence="2" type="ORF">J2S08_000929</name>
</gene>
<dbReference type="InterPro" id="IPR036597">
    <property type="entry name" value="Fido-like_dom_sf"/>
</dbReference>
<reference evidence="2 3" key="1">
    <citation type="submission" date="2023-07" db="EMBL/GenBank/DDBJ databases">
        <title>Genomic Encyclopedia of Type Strains, Phase IV (KMG-IV): sequencing the most valuable type-strain genomes for metagenomic binning, comparative biology and taxonomic classification.</title>
        <authorList>
            <person name="Goeker M."/>
        </authorList>
    </citation>
    <scope>NUCLEOTIDE SEQUENCE [LARGE SCALE GENOMIC DNA]</scope>
    <source>
        <strain evidence="2 3">DSM 23837</strain>
    </source>
</reference>
<dbReference type="InterPro" id="IPR040198">
    <property type="entry name" value="Fido_containing"/>
</dbReference>
<dbReference type="PROSITE" id="PS51459">
    <property type="entry name" value="FIDO"/>
    <property type="match status" value="1"/>
</dbReference>
<dbReference type="PANTHER" id="PTHR13504:SF38">
    <property type="entry name" value="FIDO DOMAIN-CONTAINING PROTEIN"/>
    <property type="match status" value="1"/>
</dbReference>
<dbReference type="Proteomes" id="UP001223586">
    <property type="component" value="Unassembled WGS sequence"/>
</dbReference>
<sequence>MLEFIVKRTFILRGESYPPEIIKVSQLMEELIKWHNQEQDLHPIEKVAKFHSKFVHIHPFTDGNSRASRLMMNLELIKSGKNLLLLKIDTKQEQNNNMSWIKNIKEVFQS</sequence>
<keyword evidence="3" id="KW-1185">Reference proteome</keyword>
<evidence type="ECO:0000259" key="1">
    <source>
        <dbReference type="PROSITE" id="PS51459"/>
    </source>
</evidence>
<proteinExistence type="predicted"/>
<evidence type="ECO:0000313" key="3">
    <source>
        <dbReference type="Proteomes" id="UP001223586"/>
    </source>
</evidence>
<comment type="caution">
    <text evidence="2">The sequence shown here is derived from an EMBL/GenBank/DDBJ whole genome shotgun (WGS) entry which is preliminary data.</text>
</comment>
<dbReference type="Pfam" id="PF02661">
    <property type="entry name" value="Fic"/>
    <property type="match status" value="1"/>
</dbReference>
<evidence type="ECO:0000313" key="2">
    <source>
        <dbReference type="EMBL" id="MDQ0175095.1"/>
    </source>
</evidence>